<comment type="caution">
    <text evidence="2">The sequence shown here is derived from an EMBL/GenBank/DDBJ whole genome shotgun (WGS) entry which is preliminary data.</text>
</comment>
<dbReference type="Proteomes" id="UP001197378">
    <property type="component" value="Unassembled WGS sequence"/>
</dbReference>
<gene>
    <name evidence="2" type="ORF">HFQ13_01030</name>
</gene>
<organism evidence="2 3">
    <name type="scientific">Igneacidithiobacillus copahuensis</name>
    <dbReference type="NCBI Taxonomy" id="2724909"/>
    <lineage>
        <taxon>Bacteria</taxon>
        <taxon>Pseudomonadati</taxon>
        <taxon>Pseudomonadota</taxon>
        <taxon>Acidithiobacillia</taxon>
        <taxon>Acidithiobacillales</taxon>
        <taxon>Acidithiobacillaceae</taxon>
        <taxon>Igneacidithiobacillus</taxon>
    </lineage>
</organism>
<dbReference type="PANTHER" id="PTHR13696:SF52">
    <property type="entry name" value="PARA FAMILY PROTEIN CT_582"/>
    <property type="match status" value="1"/>
</dbReference>
<dbReference type="Pfam" id="PF13614">
    <property type="entry name" value="AAA_31"/>
    <property type="match status" value="1"/>
</dbReference>
<dbReference type="CDD" id="cd02042">
    <property type="entry name" value="ParAB_family"/>
    <property type="match status" value="1"/>
</dbReference>
<dbReference type="EMBL" id="JAAXYO010000016">
    <property type="protein sequence ID" value="MBU2786808.1"/>
    <property type="molecule type" value="Genomic_DNA"/>
</dbReference>
<dbReference type="Gene3D" id="3.40.50.300">
    <property type="entry name" value="P-loop containing nucleotide triphosphate hydrolases"/>
    <property type="match status" value="1"/>
</dbReference>
<dbReference type="InterPro" id="IPR025669">
    <property type="entry name" value="AAA_dom"/>
</dbReference>
<name>A0AAE2YMZ0_9PROT</name>
<protein>
    <submittedName>
        <fullName evidence="2">AAA family ATPase</fullName>
    </submittedName>
</protein>
<proteinExistence type="predicted"/>
<sequence length="352" mass="38502">MAIQISLFNHKGGVGKTTTAFNLGWMLAAKGKKVLLADCDPQCNLTGMVLGFKGPEEFATIYESGGVRNIRDGLAPAFESRPAPIDPVTCESIDGQPNMYLIPGHIGLAEYEVTLGIAQELSGSLVTLQNLPGALHYLFRLTALKYKIDYILVDMSPSLGPINQNLLMTSDHFLVPMAPDYFSVMATDSLASVLPKWRAWAKQAQGVAVLQKAAYPFPTVSPKFLGTVVQKYRLREGQTPSAAFQNWIDEIESGVQQKLLPALKAADMLMADAAYQSIDIPPGKPLLQMSDFNSLIALSQKHKVPVFALSDAQLEQTGVVLERTKKSMHQFRDLFSDAADRILTLTSYDQGH</sequence>
<evidence type="ECO:0000259" key="1">
    <source>
        <dbReference type="Pfam" id="PF13614"/>
    </source>
</evidence>
<dbReference type="SUPFAM" id="SSF52540">
    <property type="entry name" value="P-loop containing nucleoside triphosphate hydrolases"/>
    <property type="match status" value="1"/>
</dbReference>
<dbReference type="PRINTS" id="PR00091">
    <property type="entry name" value="NITROGNASEII"/>
</dbReference>
<dbReference type="InterPro" id="IPR050678">
    <property type="entry name" value="DNA_Partitioning_ATPase"/>
</dbReference>
<dbReference type="PANTHER" id="PTHR13696">
    <property type="entry name" value="P-LOOP CONTAINING NUCLEOSIDE TRIPHOSPHATE HYDROLASE"/>
    <property type="match status" value="1"/>
</dbReference>
<dbReference type="InterPro" id="IPR027417">
    <property type="entry name" value="P-loop_NTPase"/>
</dbReference>
<dbReference type="RefSeq" id="WP_215872657.1">
    <property type="nucleotide sequence ID" value="NZ_JAAXYO010000016.1"/>
</dbReference>
<evidence type="ECO:0000313" key="2">
    <source>
        <dbReference type="EMBL" id="MBU2786808.1"/>
    </source>
</evidence>
<feature type="domain" description="AAA" evidence="1">
    <location>
        <begin position="5"/>
        <end position="193"/>
    </location>
</feature>
<dbReference type="AlphaFoldDB" id="A0AAE2YMZ0"/>
<keyword evidence="3" id="KW-1185">Reference proteome</keyword>
<reference evidence="2" key="1">
    <citation type="journal article" date="2021" name="ISME J.">
        <title>Genomic evolution of the class Acidithiobacillia: deep-branching Proteobacteria living in extreme acidic conditions.</title>
        <authorList>
            <person name="Moya-Beltran A."/>
            <person name="Beard S."/>
            <person name="Rojas-Villalobos C."/>
            <person name="Issotta F."/>
            <person name="Gallardo Y."/>
            <person name="Ulloa R."/>
            <person name="Giaveno A."/>
            <person name="Degli Esposti M."/>
            <person name="Johnson D.B."/>
            <person name="Quatrini R."/>
        </authorList>
    </citation>
    <scope>NUCLEOTIDE SEQUENCE</scope>
    <source>
        <strain evidence="2">VAN18-1</strain>
    </source>
</reference>
<evidence type="ECO:0000313" key="3">
    <source>
        <dbReference type="Proteomes" id="UP001197378"/>
    </source>
</evidence>
<accession>A0AAE2YMZ0</accession>